<keyword evidence="3 4" id="KW-0786">Thiamine pyrophosphate</keyword>
<dbReference type="CDD" id="cd02000">
    <property type="entry name" value="TPP_E1_PDC_ADC_BCADC"/>
    <property type="match status" value="1"/>
</dbReference>
<evidence type="ECO:0000259" key="7">
    <source>
        <dbReference type="Pfam" id="PF12573"/>
    </source>
</evidence>
<reference evidence="9" key="1">
    <citation type="journal article" date="2019" name="Int. J. Syst. Evol. Microbiol.">
        <title>The Global Catalogue of Microorganisms (GCM) 10K type strain sequencing project: providing services to taxonomists for standard genome sequencing and annotation.</title>
        <authorList>
            <consortium name="The Broad Institute Genomics Platform"/>
            <consortium name="The Broad Institute Genome Sequencing Center for Infectious Disease"/>
            <person name="Wu L."/>
            <person name="Ma J."/>
        </authorList>
    </citation>
    <scope>NUCLEOTIDE SEQUENCE [LARGE SCALE GENOMIC DNA]</scope>
    <source>
        <strain evidence="9">KCTC 62164</strain>
    </source>
</reference>
<sequence>MTETDQKAEPAYKSRLFVPKASSRPGSPPDFSTLNIPAAGAAPKPDINCNALDIQDLAYSLIRVLDDKGCAVGPWQPEIQTDELLKGLRHMVHVRAYDDRMFRMQRQGKLSFYMKCTGEEAIAVAQAMALESGDMLFPSYRQQGLLFVRERSLVDMMCHCISNARDNLKGRQMPVFYSWKEGNFFSISGNLATQYSQAVGWAMASAYKGESHIASAWVGDGSTAEADFHHALLFAATYQAPVILNVVNNQWAISTPQSFASAGTTFAARGIGFNIPSLRVDGNDFLAVYAVTKWAAERARLGYGPTFIEQFTYRTEGHSTSDNPDAYRAAGEGKAWPLGDPIERLKQHLISLGVWSEEQHTALAEELAASVTKDWKEAISYGSLDEGPHWPIPTMFEDVFKEMPDHLRKQRQQMGI</sequence>
<dbReference type="InterPro" id="IPR029061">
    <property type="entry name" value="THDP-binding"/>
</dbReference>
<dbReference type="Gene3D" id="3.40.50.970">
    <property type="match status" value="1"/>
</dbReference>
<evidence type="ECO:0000256" key="1">
    <source>
        <dbReference type="ARBA" id="ARBA00001964"/>
    </source>
</evidence>
<evidence type="ECO:0000313" key="9">
    <source>
        <dbReference type="Proteomes" id="UP001595444"/>
    </source>
</evidence>
<accession>A0ABV7D0F9</accession>
<protein>
    <recommendedName>
        <fullName evidence="4">2-oxoisovalerate dehydrogenase subunit alpha</fullName>
        <ecNumber evidence="4">1.2.4.4</ecNumber>
    </recommendedName>
    <alternativeName>
        <fullName evidence="4">Branched-chain alpha-keto acid dehydrogenase E1 component alpha chain</fullName>
    </alternativeName>
</protein>
<evidence type="ECO:0000256" key="2">
    <source>
        <dbReference type="ARBA" id="ARBA00023002"/>
    </source>
</evidence>
<gene>
    <name evidence="8" type="ORF">ACFOKA_01115</name>
</gene>
<evidence type="ECO:0000313" key="8">
    <source>
        <dbReference type="EMBL" id="MFC3050496.1"/>
    </source>
</evidence>
<evidence type="ECO:0000256" key="3">
    <source>
        <dbReference type="ARBA" id="ARBA00023052"/>
    </source>
</evidence>
<dbReference type="InterPro" id="IPR001017">
    <property type="entry name" value="DH_E1"/>
</dbReference>
<dbReference type="Pfam" id="PF12573">
    <property type="entry name" value="OxoDH_E1alpha_N"/>
    <property type="match status" value="1"/>
</dbReference>
<dbReference type="InterPro" id="IPR022593">
    <property type="entry name" value="Oxoisoval_DH_suAlpha_N_dom"/>
</dbReference>
<feature type="region of interest" description="Disordered" evidence="5">
    <location>
        <begin position="1"/>
        <end position="32"/>
    </location>
</feature>
<feature type="domain" description="Dehydrogenase E1 component" evidence="6">
    <location>
        <begin position="89"/>
        <end position="382"/>
    </location>
</feature>
<evidence type="ECO:0000256" key="5">
    <source>
        <dbReference type="SAM" id="MobiDB-lite"/>
    </source>
</evidence>
<comment type="cofactor">
    <cofactor evidence="1 4">
        <name>thiamine diphosphate</name>
        <dbReference type="ChEBI" id="CHEBI:58937"/>
    </cofactor>
</comment>
<keyword evidence="2 4" id="KW-0560">Oxidoreductase</keyword>
<dbReference type="RefSeq" id="WP_194214876.1">
    <property type="nucleotide sequence ID" value="NZ_CP061205.1"/>
</dbReference>
<dbReference type="SUPFAM" id="SSF52518">
    <property type="entry name" value="Thiamin diphosphate-binding fold (THDP-binding)"/>
    <property type="match status" value="1"/>
</dbReference>
<organism evidence="8 9">
    <name type="scientific">Kordiimonas pumila</name>
    <dbReference type="NCBI Taxonomy" id="2161677"/>
    <lineage>
        <taxon>Bacteria</taxon>
        <taxon>Pseudomonadati</taxon>
        <taxon>Pseudomonadota</taxon>
        <taxon>Alphaproteobacteria</taxon>
        <taxon>Kordiimonadales</taxon>
        <taxon>Kordiimonadaceae</taxon>
        <taxon>Kordiimonas</taxon>
    </lineage>
</organism>
<proteinExistence type="inferred from homology"/>
<dbReference type="EMBL" id="JBHRSL010000001">
    <property type="protein sequence ID" value="MFC3050496.1"/>
    <property type="molecule type" value="Genomic_DNA"/>
</dbReference>
<comment type="caution">
    <text evidence="8">The sequence shown here is derived from an EMBL/GenBank/DDBJ whole genome shotgun (WGS) entry which is preliminary data.</text>
</comment>
<evidence type="ECO:0000256" key="4">
    <source>
        <dbReference type="RuleBase" id="RU365014"/>
    </source>
</evidence>
<comment type="function">
    <text evidence="4">The branched-chain alpha-keto dehydrogenase complex catalyzes the overall conversion of alpha-keto acids to acyl-CoA and CO(2). It contains multiple copies of three enzymatic components: branched-chain alpha-keto acid decarboxylase (E1), lipoamide acyltransferase (E2) and lipoamide dehydrogenase (E3).</text>
</comment>
<comment type="similarity">
    <text evidence="4">Belongs to the BCKDHA family.</text>
</comment>
<feature type="compositionally biased region" description="Basic and acidic residues" evidence="5">
    <location>
        <begin position="1"/>
        <end position="12"/>
    </location>
</feature>
<feature type="domain" description="2-oxoisovalerate dehydrogenase E1 alpha subunit N-terminal" evidence="7">
    <location>
        <begin position="15"/>
        <end position="51"/>
    </location>
</feature>
<comment type="catalytic activity">
    <reaction evidence="4">
        <text>N(6)-[(R)-lipoyl]-L-lysyl-[protein] + 3-methyl-2-oxobutanoate + H(+) = N(6)-[(R)-S(8)-2-methylpropanoyldihydrolipoyl]-L-lysyl-[protein] + CO2</text>
        <dbReference type="Rhea" id="RHEA:13457"/>
        <dbReference type="Rhea" id="RHEA-COMP:10474"/>
        <dbReference type="Rhea" id="RHEA-COMP:10497"/>
        <dbReference type="ChEBI" id="CHEBI:11851"/>
        <dbReference type="ChEBI" id="CHEBI:15378"/>
        <dbReference type="ChEBI" id="CHEBI:16526"/>
        <dbReference type="ChEBI" id="CHEBI:83099"/>
        <dbReference type="ChEBI" id="CHEBI:83142"/>
        <dbReference type="EC" id="1.2.4.4"/>
    </reaction>
</comment>
<dbReference type="Proteomes" id="UP001595444">
    <property type="component" value="Unassembled WGS sequence"/>
</dbReference>
<name>A0ABV7D0F9_9PROT</name>
<dbReference type="Pfam" id="PF00676">
    <property type="entry name" value="E1_dh"/>
    <property type="match status" value="1"/>
</dbReference>
<evidence type="ECO:0000259" key="6">
    <source>
        <dbReference type="Pfam" id="PF00676"/>
    </source>
</evidence>
<dbReference type="PANTHER" id="PTHR43380:SF1">
    <property type="entry name" value="2-OXOISOVALERATE DEHYDROGENASE SUBUNIT ALPHA, MITOCHONDRIAL"/>
    <property type="match status" value="1"/>
</dbReference>
<dbReference type="PANTHER" id="PTHR43380">
    <property type="entry name" value="2-OXOISOVALERATE DEHYDROGENASE SUBUNIT ALPHA, MITOCHONDRIAL"/>
    <property type="match status" value="1"/>
</dbReference>
<dbReference type="InterPro" id="IPR050771">
    <property type="entry name" value="Alpha-ketoacid_DH_E1_comp"/>
</dbReference>
<dbReference type="EC" id="1.2.4.4" evidence="4"/>
<keyword evidence="9" id="KW-1185">Reference proteome</keyword>